<dbReference type="KEGG" id="mgo:AFA91_32410"/>
<dbReference type="Gene3D" id="3.10.450.50">
    <property type="match status" value="1"/>
</dbReference>
<dbReference type="Pfam" id="PF02810">
    <property type="entry name" value="SEC-C"/>
    <property type="match status" value="1"/>
</dbReference>
<organism evidence="1 2">
    <name type="scientific">Mycolicibacterium goodii</name>
    <name type="common">Mycobacterium goodii</name>
    <dbReference type="NCBI Taxonomy" id="134601"/>
    <lineage>
        <taxon>Bacteria</taxon>
        <taxon>Bacillati</taxon>
        <taxon>Actinomycetota</taxon>
        <taxon>Actinomycetes</taxon>
        <taxon>Mycobacteriales</taxon>
        <taxon>Mycobacteriaceae</taxon>
        <taxon>Mycolicibacterium</taxon>
    </lineage>
</organism>
<protein>
    <submittedName>
        <fullName evidence="1">Tetratricopeptide repeat family protein</fullName>
    </submittedName>
</protein>
<proteinExistence type="predicted"/>
<dbReference type="OrthoDB" id="3343588at2"/>
<dbReference type="SUPFAM" id="SSF103642">
    <property type="entry name" value="Sec-C motif"/>
    <property type="match status" value="1"/>
</dbReference>
<dbReference type="STRING" id="134601.AFA91_32410"/>
<evidence type="ECO:0000313" key="1">
    <source>
        <dbReference type="EMBL" id="AKS35848.1"/>
    </source>
</evidence>
<accession>A0A0K0XEM2</accession>
<dbReference type="Gene3D" id="1.25.40.10">
    <property type="entry name" value="Tetratricopeptide repeat domain"/>
    <property type="match status" value="1"/>
</dbReference>
<dbReference type="EMBL" id="CP012150">
    <property type="protein sequence ID" value="AKS35848.1"/>
    <property type="molecule type" value="Genomic_DNA"/>
</dbReference>
<dbReference type="PATRIC" id="fig|134601.6.peg.6702"/>
<evidence type="ECO:0000313" key="2">
    <source>
        <dbReference type="Proteomes" id="UP000062255"/>
    </source>
</evidence>
<reference evidence="1 2" key="1">
    <citation type="submission" date="2015-07" db="EMBL/GenBank/DDBJ databases">
        <title>Complete genome sequence of Mycobacterium goodii X7B, a facultative thermophilic biodesulfurizing bacterium.</title>
        <authorList>
            <person name="Yu B."/>
            <person name="Li F."/>
            <person name="Xu P."/>
        </authorList>
    </citation>
    <scope>NUCLEOTIDE SEQUENCE [LARGE SCALE GENOMIC DNA]</scope>
    <source>
        <strain evidence="1 2">X7B</strain>
    </source>
</reference>
<dbReference type="RefSeq" id="WP_049748290.1">
    <property type="nucleotide sequence ID" value="NZ_CP012150.1"/>
</dbReference>
<dbReference type="InterPro" id="IPR011990">
    <property type="entry name" value="TPR-like_helical_dom_sf"/>
</dbReference>
<name>A0A0K0XEM2_MYCGD</name>
<dbReference type="Proteomes" id="UP000062255">
    <property type="component" value="Chromosome"/>
</dbReference>
<gene>
    <name evidence="1" type="ORF">AFA91_32410</name>
</gene>
<dbReference type="InterPro" id="IPR004027">
    <property type="entry name" value="SEC_C_motif"/>
</dbReference>
<sequence>MATVTDAVTRILAEQGPLHTDEIEQLLHRSGEPVPEPVVDEVTHPVGTLVDDRWVWLPTVLDGRVFTHRLGPHEVAYDMLDTTADLDPLSDLFHHDEYLRLADGSPVSFAVADYDDELLEERGIPLELAGESGLLLLASGTLAALGVAEGDLVGLRLTDRGLALESVETVVDADIGNRLAGVLPGDEPTFIDAAALTLCVEDPTVFVEATAPLSEIIRDAGLAYSDGFIAPAGFDFGRWRFEIACRGNADAHGLDPDDATALQILIMAVEQLTIDADSLTLPREAGAALENPVVAKALVEETVDAGRGSPETLSRLAEALGAQVPRPARAAARWLQATALLRAGEIAAAERELLAAESMDTEWPLTLIDLAHIASDRGDAERALALLRRAGLPPDHPSIEFLQQYRVEPRPELGRNEPCWCGSGRKYKKCHLGNEQLPLEERAAWLYSKASRYVSETHWYGMLLELALERSRYADDLHDGIAEAMADPLAVDALLHEGEAFADFLRVRGPLLPDDERALAEQWLLVDRSVFEVESVRPGESVTVRDIRTGDRHEVRERLASRQVKEGQLLCTRVLPAGSIMQFFGGIEPVSLGERDALIELLDSGPDKVTLVAALTRRFAPPTLTNTEGDLLMVCEAAVRFADPTALDKVYVRADVDPPQWFEHVPGKPQIRATLKLDGDILRVETNSEERMHRVLAELGRLDPAMTVLEDSRRPISEVGPPSRELLEPDDPKMIAAMDEFMRDYETRWLDESIPALHGLTPRQAADDPTRRGDLIKLLDSFPTSERGMSAERVRAALGLD</sequence>
<dbReference type="AlphaFoldDB" id="A0A0K0XEM2"/>
<dbReference type="SUPFAM" id="SSF48452">
    <property type="entry name" value="TPR-like"/>
    <property type="match status" value="1"/>
</dbReference>